<dbReference type="Pfam" id="PF17446">
    <property type="entry name" value="LtuA"/>
    <property type="match status" value="1"/>
</dbReference>
<evidence type="ECO:0000313" key="1">
    <source>
        <dbReference type="EMBL" id="BAE81053.1"/>
    </source>
</evidence>
<name>Q255I5_CHLFF</name>
<dbReference type="HOGENOM" id="CLU_2394431_0_0_0"/>
<dbReference type="STRING" id="264202.CF0281"/>
<reference evidence="1 2" key="1">
    <citation type="journal article" date="2006" name="DNA Res.">
        <title>Genome sequence of the cat pathogen, Chlamydophila felis.</title>
        <authorList>
            <person name="Azuma Y."/>
            <person name="Hirakawa H."/>
            <person name="Yamashita A."/>
            <person name="Cai Y."/>
            <person name="Rahman M.A."/>
            <person name="Suzuki H."/>
            <person name="Mitaku S."/>
            <person name="Toh H."/>
            <person name="Goto S."/>
            <person name="Murakami T."/>
            <person name="Sugi K."/>
            <person name="Hayashi H."/>
            <person name="Fukushi H."/>
            <person name="Hattori M."/>
            <person name="Kuhara S."/>
            <person name="Shirai M."/>
        </authorList>
    </citation>
    <scope>NUCLEOTIDE SEQUENCE [LARGE SCALE GENOMIC DNA]</scope>
    <source>
        <strain evidence="1 2">Fe/C-56</strain>
    </source>
</reference>
<organism evidence="1 2">
    <name type="scientific">Chlamydia felis (strain Fe/C-56)</name>
    <name type="common">Chlamydophila felis</name>
    <dbReference type="NCBI Taxonomy" id="264202"/>
    <lineage>
        <taxon>Bacteria</taxon>
        <taxon>Pseudomonadati</taxon>
        <taxon>Chlamydiota</taxon>
        <taxon>Chlamydiia</taxon>
        <taxon>Chlamydiales</taxon>
        <taxon>Chlamydiaceae</taxon>
        <taxon>Chlamydia/Chlamydophila group</taxon>
        <taxon>Chlamydia</taxon>
    </lineage>
</organism>
<proteinExistence type="predicted"/>
<dbReference type="Proteomes" id="UP000001260">
    <property type="component" value="Chromosome"/>
</dbReference>
<accession>Q255I5</accession>
<dbReference type="EMBL" id="AP006861">
    <property type="protein sequence ID" value="BAE81053.1"/>
    <property type="molecule type" value="Genomic_DNA"/>
</dbReference>
<sequence>MFFIRVRSVGFLDIHGILPTRKGGRVIKSGTGVLGGSSRSHFLSYSLLGFPKSFFDLQIFPRNHVVSFVFFFCEHCFEVVSLFYSDILSSTSG</sequence>
<dbReference type="InterPro" id="IPR035380">
    <property type="entry name" value="LtuA"/>
</dbReference>
<protein>
    <submittedName>
        <fullName evidence="1">Late transcription unit A protein</fullName>
    </submittedName>
</protein>
<dbReference type="AlphaFoldDB" id="Q255I5"/>
<keyword evidence="2" id="KW-1185">Reference proteome</keyword>
<dbReference type="KEGG" id="cfe:CF0281"/>
<evidence type="ECO:0000313" key="2">
    <source>
        <dbReference type="Proteomes" id="UP000001260"/>
    </source>
</evidence>
<gene>
    <name evidence="1" type="primary">ltuA</name>
    <name evidence="1" type="ordered locus">CF0281</name>
</gene>